<dbReference type="GeneID" id="54345586"/>
<evidence type="ECO:0000313" key="2">
    <source>
        <dbReference type="Proteomes" id="UP000800082"/>
    </source>
</evidence>
<dbReference type="OrthoDB" id="5396681at2759"/>
<dbReference type="Proteomes" id="UP000800082">
    <property type="component" value="Unassembled WGS sequence"/>
</dbReference>
<evidence type="ECO:0000313" key="1">
    <source>
        <dbReference type="EMBL" id="KAF1927262.1"/>
    </source>
</evidence>
<dbReference type="RefSeq" id="XP_033447514.1">
    <property type="nucleotide sequence ID" value="XM_033587939.1"/>
</dbReference>
<reference evidence="1" key="1">
    <citation type="journal article" date="2020" name="Stud. Mycol.">
        <title>101 Dothideomycetes genomes: a test case for predicting lifestyles and emergence of pathogens.</title>
        <authorList>
            <person name="Haridas S."/>
            <person name="Albert R."/>
            <person name="Binder M."/>
            <person name="Bloem J."/>
            <person name="Labutti K."/>
            <person name="Salamov A."/>
            <person name="Andreopoulos B."/>
            <person name="Baker S."/>
            <person name="Barry K."/>
            <person name="Bills G."/>
            <person name="Bluhm B."/>
            <person name="Cannon C."/>
            <person name="Castanera R."/>
            <person name="Culley D."/>
            <person name="Daum C."/>
            <person name="Ezra D."/>
            <person name="Gonzalez J."/>
            <person name="Henrissat B."/>
            <person name="Kuo A."/>
            <person name="Liang C."/>
            <person name="Lipzen A."/>
            <person name="Lutzoni F."/>
            <person name="Magnuson J."/>
            <person name="Mondo S."/>
            <person name="Nolan M."/>
            <person name="Ohm R."/>
            <person name="Pangilinan J."/>
            <person name="Park H.-J."/>
            <person name="Ramirez L."/>
            <person name="Alfaro M."/>
            <person name="Sun H."/>
            <person name="Tritt A."/>
            <person name="Yoshinaga Y."/>
            <person name="Zwiers L.-H."/>
            <person name="Turgeon B."/>
            <person name="Goodwin S."/>
            <person name="Spatafora J."/>
            <person name="Crous P."/>
            <person name="Grigoriev I."/>
        </authorList>
    </citation>
    <scope>NUCLEOTIDE SEQUENCE</scope>
    <source>
        <strain evidence="1">CBS 183.55</strain>
    </source>
</reference>
<accession>A0A6A5RHL0</accession>
<keyword evidence="2" id="KW-1185">Reference proteome</keyword>
<protein>
    <submittedName>
        <fullName evidence="1">Uncharacterized protein</fullName>
    </submittedName>
</protein>
<dbReference type="AlphaFoldDB" id="A0A6A5RHL0"/>
<dbReference type="EMBL" id="ML978973">
    <property type="protein sequence ID" value="KAF1927262.1"/>
    <property type="molecule type" value="Genomic_DNA"/>
</dbReference>
<organism evidence="1 2">
    <name type="scientific">Didymella exigua CBS 183.55</name>
    <dbReference type="NCBI Taxonomy" id="1150837"/>
    <lineage>
        <taxon>Eukaryota</taxon>
        <taxon>Fungi</taxon>
        <taxon>Dikarya</taxon>
        <taxon>Ascomycota</taxon>
        <taxon>Pezizomycotina</taxon>
        <taxon>Dothideomycetes</taxon>
        <taxon>Pleosporomycetidae</taxon>
        <taxon>Pleosporales</taxon>
        <taxon>Pleosporineae</taxon>
        <taxon>Didymellaceae</taxon>
        <taxon>Didymella</taxon>
    </lineage>
</organism>
<name>A0A6A5RHL0_9PLEO</name>
<gene>
    <name evidence="1" type="ORF">M421DRAFT_186026</name>
</gene>
<sequence length="140" mass="15870">MLDLKMISSSALQISFNEMQGRLDRYVYGQETSLARIETLVARSAGIGQLVSTCLHFDYDIADISHTGSRYTRLQIERSEQAYQLRDAKIDGTGDQRERTDKTTHGTIYKGYPVYDDNRLDLCYILTCDLSSSKSLLLIS</sequence>
<proteinExistence type="predicted"/>